<accession>A0A453IKL3</accession>
<reference evidence="2" key="4">
    <citation type="submission" date="2019-03" db="UniProtKB">
        <authorList>
            <consortium name="EnsemblPlants"/>
        </authorList>
    </citation>
    <scope>IDENTIFICATION</scope>
</reference>
<name>A0A453IKL3_AEGTS</name>
<feature type="region of interest" description="Disordered" evidence="1">
    <location>
        <begin position="69"/>
        <end position="88"/>
    </location>
</feature>
<dbReference type="AlphaFoldDB" id="A0A453IKL3"/>
<evidence type="ECO:0000256" key="1">
    <source>
        <dbReference type="SAM" id="MobiDB-lite"/>
    </source>
</evidence>
<keyword evidence="3" id="KW-1185">Reference proteome</keyword>
<reference evidence="2" key="5">
    <citation type="journal article" date="2021" name="G3 (Bethesda)">
        <title>Aegilops tauschii genome assembly Aet v5.0 features greater sequence contiguity and improved annotation.</title>
        <authorList>
            <person name="Wang L."/>
            <person name="Zhu T."/>
            <person name="Rodriguez J.C."/>
            <person name="Deal K.R."/>
            <person name="Dubcovsky J."/>
            <person name="McGuire P.E."/>
            <person name="Lux T."/>
            <person name="Spannagl M."/>
            <person name="Mayer K.F.X."/>
            <person name="Baldrich P."/>
            <person name="Meyers B.C."/>
            <person name="Huo N."/>
            <person name="Gu Y.Q."/>
            <person name="Zhou H."/>
            <person name="Devos K.M."/>
            <person name="Bennetzen J.L."/>
            <person name="Unver T."/>
            <person name="Budak H."/>
            <person name="Gulick P.J."/>
            <person name="Galiba G."/>
            <person name="Kalapos B."/>
            <person name="Nelson D.R."/>
            <person name="Li P."/>
            <person name="You F.M."/>
            <person name="Luo M.C."/>
            <person name="Dvorak J."/>
        </authorList>
    </citation>
    <scope>NUCLEOTIDE SEQUENCE [LARGE SCALE GENOMIC DNA]</scope>
    <source>
        <strain evidence="2">cv. AL8/78</strain>
    </source>
</reference>
<sequence length="88" mass="10143">MCSADFSRIIELSRLFKLQRERCVHLRIAVGFIWVIQRPTYSCSSYINCLHDRFATVELLCHVVGSDERCRQKEHTSTQGGEPGAKTR</sequence>
<dbReference type="Proteomes" id="UP000015105">
    <property type="component" value="Chromosome 4D"/>
</dbReference>
<evidence type="ECO:0000313" key="2">
    <source>
        <dbReference type="EnsemblPlants" id="AET4Gv20589000.15"/>
    </source>
</evidence>
<reference evidence="3" key="1">
    <citation type="journal article" date="2014" name="Science">
        <title>Ancient hybridizations among the ancestral genomes of bread wheat.</title>
        <authorList>
            <consortium name="International Wheat Genome Sequencing Consortium,"/>
            <person name="Marcussen T."/>
            <person name="Sandve S.R."/>
            <person name="Heier L."/>
            <person name="Spannagl M."/>
            <person name="Pfeifer M."/>
            <person name="Jakobsen K.S."/>
            <person name="Wulff B.B."/>
            <person name="Steuernagel B."/>
            <person name="Mayer K.F."/>
            <person name="Olsen O.A."/>
        </authorList>
    </citation>
    <scope>NUCLEOTIDE SEQUENCE [LARGE SCALE GENOMIC DNA]</scope>
    <source>
        <strain evidence="3">cv. AL8/78</strain>
    </source>
</reference>
<reference evidence="2" key="3">
    <citation type="journal article" date="2017" name="Nature">
        <title>Genome sequence of the progenitor of the wheat D genome Aegilops tauschii.</title>
        <authorList>
            <person name="Luo M.C."/>
            <person name="Gu Y.Q."/>
            <person name="Puiu D."/>
            <person name="Wang H."/>
            <person name="Twardziok S.O."/>
            <person name="Deal K.R."/>
            <person name="Huo N."/>
            <person name="Zhu T."/>
            <person name="Wang L."/>
            <person name="Wang Y."/>
            <person name="McGuire P.E."/>
            <person name="Liu S."/>
            <person name="Long H."/>
            <person name="Ramasamy R.K."/>
            <person name="Rodriguez J.C."/>
            <person name="Van S.L."/>
            <person name="Yuan L."/>
            <person name="Wang Z."/>
            <person name="Xia Z."/>
            <person name="Xiao L."/>
            <person name="Anderson O.D."/>
            <person name="Ouyang S."/>
            <person name="Liang Y."/>
            <person name="Zimin A.V."/>
            <person name="Pertea G."/>
            <person name="Qi P."/>
            <person name="Bennetzen J.L."/>
            <person name="Dai X."/>
            <person name="Dawson M.W."/>
            <person name="Muller H.G."/>
            <person name="Kugler K."/>
            <person name="Rivarola-Duarte L."/>
            <person name="Spannagl M."/>
            <person name="Mayer K.F.X."/>
            <person name="Lu F.H."/>
            <person name="Bevan M.W."/>
            <person name="Leroy P."/>
            <person name="Li P."/>
            <person name="You F.M."/>
            <person name="Sun Q."/>
            <person name="Liu Z."/>
            <person name="Lyons E."/>
            <person name="Wicker T."/>
            <person name="Salzberg S.L."/>
            <person name="Devos K.M."/>
            <person name="Dvorak J."/>
        </authorList>
    </citation>
    <scope>NUCLEOTIDE SEQUENCE [LARGE SCALE GENOMIC DNA]</scope>
    <source>
        <strain evidence="2">cv. AL8/78</strain>
    </source>
</reference>
<dbReference type="Gramene" id="AET4Gv20589000.15">
    <property type="protein sequence ID" value="AET4Gv20589000.15"/>
    <property type="gene ID" value="AET4Gv20589000"/>
</dbReference>
<dbReference type="EnsemblPlants" id="AET4Gv20589000.15">
    <property type="protein sequence ID" value="AET4Gv20589000.15"/>
    <property type="gene ID" value="AET4Gv20589000"/>
</dbReference>
<reference evidence="3" key="2">
    <citation type="journal article" date="2017" name="Nat. Plants">
        <title>The Aegilops tauschii genome reveals multiple impacts of transposons.</title>
        <authorList>
            <person name="Zhao G."/>
            <person name="Zou C."/>
            <person name="Li K."/>
            <person name="Wang K."/>
            <person name="Li T."/>
            <person name="Gao L."/>
            <person name="Zhang X."/>
            <person name="Wang H."/>
            <person name="Yang Z."/>
            <person name="Liu X."/>
            <person name="Jiang W."/>
            <person name="Mao L."/>
            <person name="Kong X."/>
            <person name="Jiao Y."/>
            <person name="Jia J."/>
        </authorList>
    </citation>
    <scope>NUCLEOTIDE SEQUENCE [LARGE SCALE GENOMIC DNA]</scope>
    <source>
        <strain evidence="3">cv. AL8/78</strain>
    </source>
</reference>
<organism evidence="2 3">
    <name type="scientific">Aegilops tauschii subsp. strangulata</name>
    <name type="common">Goatgrass</name>
    <dbReference type="NCBI Taxonomy" id="200361"/>
    <lineage>
        <taxon>Eukaryota</taxon>
        <taxon>Viridiplantae</taxon>
        <taxon>Streptophyta</taxon>
        <taxon>Embryophyta</taxon>
        <taxon>Tracheophyta</taxon>
        <taxon>Spermatophyta</taxon>
        <taxon>Magnoliopsida</taxon>
        <taxon>Liliopsida</taxon>
        <taxon>Poales</taxon>
        <taxon>Poaceae</taxon>
        <taxon>BOP clade</taxon>
        <taxon>Pooideae</taxon>
        <taxon>Triticodae</taxon>
        <taxon>Triticeae</taxon>
        <taxon>Triticinae</taxon>
        <taxon>Aegilops</taxon>
    </lineage>
</organism>
<proteinExistence type="predicted"/>
<protein>
    <submittedName>
        <fullName evidence="2">Uncharacterized protein</fullName>
    </submittedName>
</protein>
<evidence type="ECO:0000313" key="3">
    <source>
        <dbReference type="Proteomes" id="UP000015105"/>
    </source>
</evidence>